<dbReference type="GO" id="GO:0000428">
    <property type="term" value="C:DNA-directed RNA polymerase complex"/>
    <property type="evidence" value="ECO:0007669"/>
    <property type="project" value="UniProtKB-KW"/>
</dbReference>
<evidence type="ECO:0000313" key="5">
    <source>
        <dbReference type="EMBL" id="JAQ17163.1"/>
    </source>
</evidence>
<feature type="region of interest" description="Disordered" evidence="1">
    <location>
        <begin position="1"/>
        <end position="29"/>
    </location>
</feature>
<dbReference type="AlphaFoldDB" id="A0A0A9X1X2"/>
<gene>
    <name evidence="2" type="primary">rpoB_8</name>
    <name evidence="2" type="ORF">CM83_55957</name>
    <name evidence="5" type="ORF">g.43500</name>
    <name evidence="4" type="ORF">g.43504</name>
</gene>
<reference evidence="2" key="2">
    <citation type="submission" date="2014-07" db="EMBL/GenBank/DDBJ databases">
        <authorList>
            <person name="Hull J."/>
        </authorList>
    </citation>
    <scope>NUCLEOTIDE SEQUENCE</scope>
</reference>
<protein>
    <submittedName>
        <fullName evidence="2">DNA-directed RNA polymerase subunit beta</fullName>
    </submittedName>
</protein>
<proteinExistence type="predicted"/>
<reference evidence="4" key="4">
    <citation type="journal article" date="2016" name="Gigascience">
        <title>De novo construction of an expanded transcriptome assembly for the western tarnished plant bug, Lygus hesperus.</title>
        <authorList>
            <person name="Tassone E.E."/>
            <person name="Geib S.M."/>
            <person name="Hall B."/>
            <person name="Fabrick J.A."/>
            <person name="Brent C.S."/>
            <person name="Hull J.J."/>
        </authorList>
    </citation>
    <scope>NUCLEOTIDE SEQUENCE</scope>
</reference>
<name>A0A0A9X1X2_LYGHE</name>
<evidence type="ECO:0000313" key="4">
    <source>
        <dbReference type="EMBL" id="JAQ09659.1"/>
    </source>
</evidence>
<evidence type="ECO:0000313" key="3">
    <source>
        <dbReference type="EMBL" id="JAG61449.1"/>
    </source>
</evidence>
<keyword evidence="2" id="KW-0804">Transcription</keyword>
<evidence type="ECO:0000313" key="2">
    <source>
        <dbReference type="EMBL" id="JAG14717.1"/>
    </source>
</evidence>
<accession>A0A0A9X1X2</accession>
<dbReference type="EMBL" id="GDHC01001466">
    <property type="protein sequence ID" value="JAQ17163.1"/>
    <property type="molecule type" value="Transcribed_RNA"/>
</dbReference>
<organism evidence="2">
    <name type="scientific">Lygus hesperus</name>
    <name type="common">Western plant bug</name>
    <dbReference type="NCBI Taxonomy" id="30085"/>
    <lineage>
        <taxon>Eukaryota</taxon>
        <taxon>Metazoa</taxon>
        <taxon>Ecdysozoa</taxon>
        <taxon>Arthropoda</taxon>
        <taxon>Hexapoda</taxon>
        <taxon>Insecta</taxon>
        <taxon>Pterygota</taxon>
        <taxon>Neoptera</taxon>
        <taxon>Paraneoptera</taxon>
        <taxon>Hemiptera</taxon>
        <taxon>Heteroptera</taxon>
        <taxon>Panheteroptera</taxon>
        <taxon>Cimicomorpha</taxon>
        <taxon>Miridae</taxon>
        <taxon>Mirini</taxon>
        <taxon>Lygus</taxon>
    </lineage>
</organism>
<dbReference type="EMBL" id="GBRD01004372">
    <property type="protein sequence ID" value="JAG61449.1"/>
    <property type="molecule type" value="Transcribed_RNA"/>
</dbReference>
<dbReference type="EMBL" id="GDHC01008970">
    <property type="protein sequence ID" value="JAQ09659.1"/>
    <property type="molecule type" value="Transcribed_RNA"/>
</dbReference>
<reference evidence="3" key="3">
    <citation type="submission" date="2014-09" db="EMBL/GenBank/DDBJ databases">
        <authorList>
            <person name="Magalhaes I.L.F."/>
            <person name="Oliveira U."/>
            <person name="Santos F.R."/>
            <person name="Vidigal T.H.D.A."/>
            <person name="Brescovit A.D."/>
            <person name="Santos A.J."/>
        </authorList>
    </citation>
    <scope>NUCLEOTIDE SEQUENCE</scope>
</reference>
<reference evidence="2" key="1">
    <citation type="journal article" date="2014" name="PLoS ONE">
        <title>Transcriptome-Based Identification of ABC Transporters in the Western Tarnished Plant Bug Lygus hesperus.</title>
        <authorList>
            <person name="Hull J.J."/>
            <person name="Chaney K."/>
            <person name="Geib S.M."/>
            <person name="Fabrick J.A."/>
            <person name="Brent C.S."/>
            <person name="Walsh D."/>
            <person name="Lavine L.C."/>
        </authorList>
    </citation>
    <scope>NUCLEOTIDE SEQUENCE</scope>
</reference>
<keyword evidence="2" id="KW-0240">DNA-directed RNA polymerase</keyword>
<sequence length="104" mass="11340">MSGGKTACKPGSNPKDIKRHERRKQRMKRQLAAGARLESSLDIHSMVEKATSEALGELKEGDIITEEMVAQLEVRLRSALANVVDEVAQVAKKIVVPSCTGVTR</sequence>
<dbReference type="EMBL" id="GBHO01028887">
    <property type="protein sequence ID" value="JAG14717.1"/>
    <property type="molecule type" value="Transcribed_RNA"/>
</dbReference>
<evidence type="ECO:0000256" key="1">
    <source>
        <dbReference type="SAM" id="MobiDB-lite"/>
    </source>
</evidence>
<feature type="compositionally biased region" description="Basic residues" evidence="1">
    <location>
        <begin position="20"/>
        <end position="29"/>
    </location>
</feature>